<protein>
    <recommendedName>
        <fullName evidence="4">2-oxoisovalerate dehydrogenase subunit alpha</fullName>
        <ecNumber evidence="4">1.2.4.4</ecNumber>
    </recommendedName>
    <alternativeName>
        <fullName evidence="4">Branched-chain alpha-keto acid dehydrogenase E1 component alpha chain</fullName>
    </alternativeName>
</protein>
<comment type="caution">
    <text evidence="6">The sequence shown here is derived from an EMBL/GenBank/DDBJ whole genome shotgun (WGS) entry which is preliminary data.</text>
</comment>
<evidence type="ECO:0000313" key="7">
    <source>
        <dbReference type="Proteomes" id="UP000324222"/>
    </source>
</evidence>
<dbReference type="PANTHER" id="PTHR43380">
    <property type="entry name" value="2-OXOISOVALERATE DEHYDROGENASE SUBUNIT ALPHA, MITOCHONDRIAL"/>
    <property type="match status" value="1"/>
</dbReference>
<dbReference type="EMBL" id="VSRR010100497">
    <property type="protein sequence ID" value="MPC94972.1"/>
    <property type="molecule type" value="Genomic_DNA"/>
</dbReference>
<accession>A0A5B7JFH4</accession>
<dbReference type="InterPro" id="IPR001017">
    <property type="entry name" value="DH_E1"/>
</dbReference>
<proteinExistence type="inferred from homology"/>
<keyword evidence="2" id="KW-0809">Transit peptide</keyword>
<comment type="function">
    <text evidence="4">The branched-chain alpha-keto dehydrogenase complex catalyzes the overall conversion of alpha-keto acids to acyl-CoA and CO(2). It contains multiple copies of three enzymatic components: branched-chain alpha-keto acid decarboxylase (E1), lipoamide acyltransferase (E2) and lipoamide dehydrogenase (E3).</text>
</comment>
<feature type="domain" description="Dehydrogenase E1 component" evidence="5">
    <location>
        <begin position="20"/>
        <end position="96"/>
    </location>
</feature>
<evidence type="ECO:0000256" key="3">
    <source>
        <dbReference type="ARBA" id="ARBA00023002"/>
    </source>
</evidence>
<dbReference type="Gene3D" id="3.40.50.970">
    <property type="match status" value="1"/>
</dbReference>
<evidence type="ECO:0000256" key="1">
    <source>
        <dbReference type="ARBA" id="ARBA00008646"/>
    </source>
</evidence>
<comment type="catalytic activity">
    <reaction evidence="4">
        <text>N(6)-[(R)-lipoyl]-L-lysyl-[protein] + 3-methyl-2-oxobutanoate + H(+) = N(6)-[(R)-S(8)-2-methylpropanoyldihydrolipoyl]-L-lysyl-[protein] + CO2</text>
        <dbReference type="Rhea" id="RHEA:13457"/>
        <dbReference type="Rhea" id="RHEA-COMP:10474"/>
        <dbReference type="Rhea" id="RHEA-COMP:10497"/>
        <dbReference type="ChEBI" id="CHEBI:11851"/>
        <dbReference type="ChEBI" id="CHEBI:15378"/>
        <dbReference type="ChEBI" id="CHEBI:16526"/>
        <dbReference type="ChEBI" id="CHEBI:83099"/>
        <dbReference type="ChEBI" id="CHEBI:83142"/>
        <dbReference type="EC" id="1.2.4.4"/>
    </reaction>
</comment>
<sequence>MNSLLELPCCQIILYLSFKCLCCRIGHHSTSDDSSAYRSVDEVRLWDSTQHPIARLRAYMVHQNYWDEAKEKQWKDDCKRQVMQSFARAERRQKPSWKEMFTDVYDDMPQHLQ</sequence>
<comment type="similarity">
    <text evidence="1 4">Belongs to the BCKDHA family.</text>
</comment>
<dbReference type="GO" id="GO:0003863">
    <property type="term" value="F:branched-chain 2-oxo acid dehydrogenase activity"/>
    <property type="evidence" value="ECO:0007669"/>
    <property type="project" value="UniProtKB-EC"/>
</dbReference>
<keyword evidence="3 4" id="KW-0560">Oxidoreductase</keyword>
<dbReference type="AlphaFoldDB" id="A0A5B7JFH4"/>
<name>A0A5B7JFH4_PORTR</name>
<dbReference type="GO" id="GO:0009083">
    <property type="term" value="P:branched-chain amino acid catabolic process"/>
    <property type="evidence" value="ECO:0007669"/>
    <property type="project" value="TreeGrafter"/>
</dbReference>
<evidence type="ECO:0000256" key="2">
    <source>
        <dbReference type="ARBA" id="ARBA00022946"/>
    </source>
</evidence>
<evidence type="ECO:0000259" key="5">
    <source>
        <dbReference type="Pfam" id="PF00676"/>
    </source>
</evidence>
<evidence type="ECO:0000256" key="4">
    <source>
        <dbReference type="RuleBase" id="RU365014"/>
    </source>
</evidence>
<dbReference type="Pfam" id="PF00676">
    <property type="entry name" value="E1_dh"/>
    <property type="match status" value="1"/>
</dbReference>
<reference evidence="6 7" key="1">
    <citation type="submission" date="2019-05" db="EMBL/GenBank/DDBJ databases">
        <title>Another draft genome of Portunus trituberculatus and its Hox gene families provides insights of decapod evolution.</title>
        <authorList>
            <person name="Jeong J.-H."/>
            <person name="Song I."/>
            <person name="Kim S."/>
            <person name="Choi T."/>
            <person name="Kim D."/>
            <person name="Ryu S."/>
            <person name="Kim W."/>
        </authorList>
    </citation>
    <scope>NUCLEOTIDE SEQUENCE [LARGE SCALE GENOMIC DNA]</scope>
    <source>
        <tissue evidence="6">Muscle</tissue>
    </source>
</reference>
<dbReference type="SUPFAM" id="SSF52518">
    <property type="entry name" value="Thiamin diphosphate-binding fold (THDP-binding)"/>
    <property type="match status" value="1"/>
</dbReference>
<dbReference type="EC" id="1.2.4.4" evidence="4"/>
<dbReference type="InterPro" id="IPR029061">
    <property type="entry name" value="THDP-binding"/>
</dbReference>
<dbReference type="InterPro" id="IPR050771">
    <property type="entry name" value="Alpha-ketoacid_DH_E1_comp"/>
</dbReference>
<dbReference type="OrthoDB" id="3845at2759"/>
<organism evidence="6 7">
    <name type="scientific">Portunus trituberculatus</name>
    <name type="common">Swimming crab</name>
    <name type="synonym">Neptunus trituberculatus</name>
    <dbReference type="NCBI Taxonomy" id="210409"/>
    <lineage>
        <taxon>Eukaryota</taxon>
        <taxon>Metazoa</taxon>
        <taxon>Ecdysozoa</taxon>
        <taxon>Arthropoda</taxon>
        <taxon>Crustacea</taxon>
        <taxon>Multicrustacea</taxon>
        <taxon>Malacostraca</taxon>
        <taxon>Eumalacostraca</taxon>
        <taxon>Eucarida</taxon>
        <taxon>Decapoda</taxon>
        <taxon>Pleocyemata</taxon>
        <taxon>Brachyura</taxon>
        <taxon>Eubrachyura</taxon>
        <taxon>Portunoidea</taxon>
        <taxon>Portunidae</taxon>
        <taxon>Portuninae</taxon>
        <taxon>Portunus</taxon>
    </lineage>
</organism>
<evidence type="ECO:0000313" key="6">
    <source>
        <dbReference type="EMBL" id="MPC94972.1"/>
    </source>
</evidence>
<dbReference type="Proteomes" id="UP000324222">
    <property type="component" value="Unassembled WGS sequence"/>
</dbReference>
<keyword evidence="7" id="KW-1185">Reference proteome</keyword>
<keyword evidence="4" id="KW-0786">Thiamine pyrophosphate</keyword>
<comment type="cofactor">
    <cofactor evidence="4">
        <name>thiamine diphosphate</name>
        <dbReference type="ChEBI" id="CHEBI:58937"/>
    </cofactor>
</comment>
<gene>
    <name evidence="6" type="primary">BCKDHA_1</name>
    <name evidence="6" type="ORF">E2C01_090164</name>
</gene>
<dbReference type="PANTHER" id="PTHR43380:SF1">
    <property type="entry name" value="2-OXOISOVALERATE DEHYDROGENASE SUBUNIT ALPHA, MITOCHONDRIAL"/>
    <property type="match status" value="1"/>
</dbReference>